<dbReference type="NCBIfam" id="NF010657">
    <property type="entry name" value="PRK14056.1"/>
    <property type="match status" value="1"/>
</dbReference>
<organism evidence="9 10">
    <name type="scientific">Bdellovibrio bacteriovorus (strain ATCC 15356 / DSM 50701 / NCIMB 9529 / HD100)</name>
    <dbReference type="NCBI Taxonomy" id="264462"/>
    <lineage>
        <taxon>Bacteria</taxon>
        <taxon>Pseudomonadati</taxon>
        <taxon>Bdellovibrionota</taxon>
        <taxon>Bdellovibrionia</taxon>
        <taxon>Bdellovibrionales</taxon>
        <taxon>Pseudobdellovibrionaceae</taxon>
        <taxon>Bdellovibrio</taxon>
    </lineage>
</organism>
<gene>
    <name evidence="9" type="ordered locus">Bd3537</name>
</gene>
<keyword evidence="6" id="KW-0503">Monooxygenase</keyword>
<dbReference type="GO" id="GO:0009072">
    <property type="term" value="P:aromatic amino acid metabolic process"/>
    <property type="evidence" value="ECO:0007669"/>
    <property type="project" value="InterPro"/>
</dbReference>
<dbReference type="EMBL" id="BX842655">
    <property type="protein sequence ID" value="CAE78328.1"/>
    <property type="molecule type" value="Genomic_DNA"/>
</dbReference>
<feature type="binding site" evidence="7">
    <location>
        <position position="128"/>
    </location>
    <ligand>
        <name>Fe cation</name>
        <dbReference type="ChEBI" id="CHEBI:24875"/>
    </ligand>
</feature>
<dbReference type="PANTHER" id="PTHR11473:SF24">
    <property type="entry name" value="PHENYLALANINE-4-HYDROXYLASE"/>
    <property type="match status" value="1"/>
</dbReference>
<keyword evidence="5 7" id="KW-0408">Iron</keyword>
<evidence type="ECO:0000256" key="5">
    <source>
        <dbReference type="ARBA" id="ARBA00023004"/>
    </source>
</evidence>
<keyword evidence="3 7" id="KW-0479">Metal-binding</keyword>
<dbReference type="InterPro" id="IPR001273">
    <property type="entry name" value="ArAA_hydroxylase"/>
</dbReference>
<dbReference type="InterPro" id="IPR036951">
    <property type="entry name" value="ArAA_hydroxylase_sf"/>
</dbReference>
<dbReference type="SUPFAM" id="SSF56534">
    <property type="entry name" value="Aromatic aminoacid monoxygenases, catalytic and oligomerization domains"/>
    <property type="match status" value="1"/>
</dbReference>
<dbReference type="PROSITE" id="PS51410">
    <property type="entry name" value="BH4_AAA_HYDROXYL_2"/>
    <property type="match status" value="1"/>
</dbReference>
<dbReference type="GO" id="GO:0005506">
    <property type="term" value="F:iron ion binding"/>
    <property type="evidence" value="ECO:0007669"/>
    <property type="project" value="InterPro"/>
</dbReference>
<dbReference type="Proteomes" id="UP000008080">
    <property type="component" value="Chromosome"/>
</dbReference>
<reference evidence="9 10" key="1">
    <citation type="journal article" date="2004" name="Science">
        <title>A predator unmasked: life cycle of Bdellovibrio bacteriovorus from a genomic perspective.</title>
        <authorList>
            <person name="Rendulic S."/>
            <person name="Jagtap P."/>
            <person name="Rosinus A."/>
            <person name="Eppinger M."/>
            <person name="Baar C."/>
            <person name="Lanz C."/>
            <person name="Keller H."/>
            <person name="Lambert C."/>
            <person name="Evans K.J."/>
            <person name="Goesmann A."/>
            <person name="Meyer F."/>
            <person name="Sockett R.E."/>
            <person name="Schuster S.C."/>
        </authorList>
    </citation>
    <scope>NUCLEOTIDE SEQUENCE [LARGE SCALE GENOMIC DNA]</scope>
    <source>
        <strain evidence="10">ATCC 15356 / DSM 50701 / NCIMB 9529 / HD100</strain>
    </source>
</reference>
<keyword evidence="4 9" id="KW-0560">Oxidoreductase</keyword>
<evidence type="ECO:0000256" key="3">
    <source>
        <dbReference type="ARBA" id="ARBA00022723"/>
    </source>
</evidence>
<dbReference type="STRING" id="264462.Bd3537"/>
<dbReference type="Pfam" id="PF00351">
    <property type="entry name" value="Biopterin_H"/>
    <property type="match status" value="2"/>
</dbReference>
<dbReference type="GeneID" id="93014341"/>
<dbReference type="AlphaFoldDB" id="Q6MHK4"/>
<dbReference type="Gene3D" id="1.10.800.10">
    <property type="entry name" value="Aromatic amino acid hydroxylase"/>
    <property type="match status" value="1"/>
</dbReference>
<protein>
    <recommendedName>
        <fullName evidence="8">Biopterin-dependent aromatic amino acid hydroxylase family profile domain-containing protein</fullName>
    </recommendedName>
</protein>
<feature type="binding site" evidence="7">
    <location>
        <position position="213"/>
    </location>
    <ligand>
        <name>Fe cation</name>
        <dbReference type="ChEBI" id="CHEBI:24875"/>
    </ligand>
</feature>
<evidence type="ECO:0000256" key="7">
    <source>
        <dbReference type="PIRSR" id="PIRSR601273-2"/>
    </source>
</evidence>
<dbReference type="RefSeq" id="WP_011165866.1">
    <property type="nucleotide sequence ID" value="NC_005363.1"/>
</dbReference>
<evidence type="ECO:0000313" key="10">
    <source>
        <dbReference type="Proteomes" id="UP000008080"/>
    </source>
</evidence>
<comment type="cofactor">
    <cofactor evidence="1 7">
        <name>Fe(2+)</name>
        <dbReference type="ChEBI" id="CHEBI:29033"/>
    </cofactor>
</comment>
<name>Q6MHK4_BDEBA</name>
<keyword evidence="10" id="KW-1185">Reference proteome</keyword>
<sequence length="580" mass="64479">METDFLPPHLRKYVVEQHYEKYTPVDQAVWRYVLRQLKAFLSKHAHECYVEGLNKTGIDIERIPRIEDVSKKIQEFGWRALPVSGFIPPAAFMELQSLGVLPIASDMRTLDHLLYTPAPDIVHEAAGHAPILIHPEFSDYLRQYAQVAKKAIISKEDLDLYEAIRDLSDIKENPASTPEQVKTAEEHLDKVGKSISHISEASELSRMNWWTAEYGLIGELDNPKIFGAGLLSSVGESKWCLSQKVKKIPLTVDCIKTSYDITEPQPQLFVAKDFKTLVRVLDEMADQMAFRIGGLKGLNKAIEAQSVNTAELNSGLQISGQIVEAITDSNGTLAYLRLQGPSQLSYQDHELPGHDQKYHAHGFGTPVGFLKAYPNQCPSTFTADQWSALNVVPGKETRLEFVSGVVVTGKVQSVLEKDGKTLVLALTDAKAELNGRVLFAPEWGTFDMAVGSTVPSVFGGPADREAYGETTDFVAKRVPAPKYSNEELQRQNLYGQVRKIREDKLQGAALTDALEKVLAAHKTLMPTDWLLLMESLELVLSRHPESKLKKQIEDDLTTLSKKDEKTHGLIQDGLVLAGAL</sequence>
<dbReference type="HOGENOM" id="CLU_034458_0_0_7"/>
<dbReference type="CDD" id="cd00361">
    <property type="entry name" value="arom_aa_hydroxylase"/>
    <property type="match status" value="1"/>
</dbReference>
<evidence type="ECO:0000313" key="9">
    <source>
        <dbReference type="EMBL" id="CAE78328.1"/>
    </source>
</evidence>
<dbReference type="eggNOG" id="COG3186">
    <property type="taxonomic scope" value="Bacteria"/>
</dbReference>
<accession>Q6MHK4</accession>
<feature type="binding site" evidence="7">
    <location>
        <position position="123"/>
    </location>
    <ligand>
        <name>Fe cation</name>
        <dbReference type="ChEBI" id="CHEBI:24875"/>
    </ligand>
</feature>
<dbReference type="KEGG" id="bba:Bd3537"/>
<evidence type="ECO:0000259" key="8">
    <source>
        <dbReference type="PROSITE" id="PS51410"/>
    </source>
</evidence>
<dbReference type="GO" id="GO:0016714">
    <property type="term" value="F:oxidoreductase activity, acting on paired donors, with incorporation or reduction of molecular oxygen, reduced pteridine as one donor, and incorporation of one atom of oxygen"/>
    <property type="evidence" value="ECO:0007669"/>
    <property type="project" value="InterPro"/>
</dbReference>
<dbReference type="PANTHER" id="PTHR11473">
    <property type="entry name" value="AROMATIC AMINO ACID HYDROXYLASE"/>
    <property type="match status" value="1"/>
</dbReference>
<proteinExistence type="inferred from homology"/>
<comment type="similarity">
    <text evidence="2">Belongs to the biopterin-dependent aromatic amino acid hydroxylase family.</text>
</comment>
<dbReference type="InterPro" id="IPR036329">
    <property type="entry name" value="Aro-AA_hydroxylase_C_sf"/>
</dbReference>
<feature type="domain" description="Biopterin-dependent aromatic amino acid hydroxylase family profile" evidence="8">
    <location>
        <begin position="1"/>
        <end position="334"/>
    </location>
</feature>
<evidence type="ECO:0000256" key="2">
    <source>
        <dbReference type="ARBA" id="ARBA00009712"/>
    </source>
</evidence>
<evidence type="ECO:0000256" key="6">
    <source>
        <dbReference type="ARBA" id="ARBA00023033"/>
    </source>
</evidence>
<evidence type="ECO:0000256" key="1">
    <source>
        <dbReference type="ARBA" id="ARBA00001954"/>
    </source>
</evidence>
<dbReference type="InterPro" id="IPR019774">
    <property type="entry name" value="Aromatic-AA_hydroxylase_C"/>
</dbReference>
<evidence type="ECO:0000256" key="4">
    <source>
        <dbReference type="ARBA" id="ARBA00023002"/>
    </source>
</evidence>